<proteinExistence type="predicted"/>
<dbReference type="STRING" id="887929.HMP0721_1583"/>
<dbReference type="HOGENOM" id="CLU_2524951_0_0_9"/>
<accession>E6MI50</accession>
<evidence type="ECO:0000256" key="1">
    <source>
        <dbReference type="SAM" id="MobiDB-lite"/>
    </source>
</evidence>
<name>E6MI50_9FIRM</name>
<dbReference type="AlphaFoldDB" id="E6MI50"/>
<dbReference type="EMBL" id="AEQN01000022">
    <property type="protein sequence ID" value="EFV01202.1"/>
    <property type="molecule type" value="Genomic_DNA"/>
</dbReference>
<feature type="region of interest" description="Disordered" evidence="1">
    <location>
        <begin position="65"/>
        <end position="84"/>
    </location>
</feature>
<protein>
    <submittedName>
        <fullName evidence="2">Uncharacterized protein</fullName>
    </submittedName>
</protein>
<dbReference type="Proteomes" id="UP000004754">
    <property type="component" value="Unassembled WGS sequence"/>
</dbReference>
<comment type="caution">
    <text evidence="2">The sequence shown here is derived from an EMBL/GenBank/DDBJ whole genome shotgun (WGS) entry which is preliminary data.</text>
</comment>
<organism evidence="2 3">
    <name type="scientific">Pseudoramibacter alactolyticus ATCC 23263</name>
    <dbReference type="NCBI Taxonomy" id="887929"/>
    <lineage>
        <taxon>Bacteria</taxon>
        <taxon>Bacillati</taxon>
        <taxon>Bacillota</taxon>
        <taxon>Clostridia</taxon>
        <taxon>Eubacteriales</taxon>
        <taxon>Eubacteriaceae</taxon>
        <taxon>Pseudoramibacter</taxon>
    </lineage>
</organism>
<feature type="compositionally biased region" description="Basic and acidic residues" evidence="1">
    <location>
        <begin position="65"/>
        <end position="78"/>
    </location>
</feature>
<reference evidence="2 3" key="1">
    <citation type="submission" date="2010-12" db="EMBL/GenBank/DDBJ databases">
        <authorList>
            <person name="Muzny D."/>
            <person name="Qin X."/>
            <person name="Deng J."/>
            <person name="Jiang H."/>
            <person name="Liu Y."/>
            <person name="Qu J."/>
            <person name="Song X.-Z."/>
            <person name="Zhang L."/>
            <person name="Thornton R."/>
            <person name="Coyle M."/>
            <person name="Francisco L."/>
            <person name="Jackson L."/>
            <person name="Javaid M."/>
            <person name="Korchina V."/>
            <person name="Kovar C."/>
            <person name="Mata R."/>
            <person name="Mathew T."/>
            <person name="Ngo R."/>
            <person name="Nguyen L."/>
            <person name="Nguyen N."/>
            <person name="Okwuonu G."/>
            <person name="Ongeri F."/>
            <person name="Pham C."/>
            <person name="Simmons D."/>
            <person name="Wilczek-Boney K."/>
            <person name="Hale W."/>
            <person name="Jakkamsetti A."/>
            <person name="Pham P."/>
            <person name="Ruth R."/>
            <person name="San Lucas F."/>
            <person name="Warren J."/>
            <person name="Zhang J."/>
            <person name="Zhao Z."/>
            <person name="Zhou C."/>
            <person name="Zhu D."/>
            <person name="Lee S."/>
            <person name="Bess C."/>
            <person name="Blankenburg K."/>
            <person name="Forbes L."/>
            <person name="Fu Q."/>
            <person name="Gubbala S."/>
            <person name="Hirani K."/>
            <person name="Jayaseelan J.C."/>
            <person name="Lara F."/>
            <person name="Munidasa M."/>
            <person name="Palculict T."/>
            <person name="Patil S."/>
            <person name="Pu L.-L."/>
            <person name="Saada N."/>
            <person name="Tang L."/>
            <person name="Weissenberger G."/>
            <person name="Zhu Y."/>
            <person name="Hemphill L."/>
            <person name="Shang Y."/>
            <person name="Youmans B."/>
            <person name="Ayvaz T."/>
            <person name="Ross M."/>
            <person name="Santibanez J."/>
            <person name="Aqrawi P."/>
            <person name="Gross S."/>
            <person name="Joshi V."/>
            <person name="Fowler G."/>
            <person name="Nazareth L."/>
            <person name="Reid J."/>
            <person name="Worley K."/>
            <person name="Petrosino J."/>
            <person name="Highlander S."/>
            <person name="Gibbs R."/>
        </authorList>
    </citation>
    <scope>NUCLEOTIDE SEQUENCE [LARGE SCALE GENOMIC DNA]</scope>
    <source>
        <strain evidence="2 3">ATCC 23263</strain>
    </source>
</reference>
<evidence type="ECO:0000313" key="3">
    <source>
        <dbReference type="Proteomes" id="UP000004754"/>
    </source>
</evidence>
<keyword evidence="3" id="KW-1185">Reference proteome</keyword>
<gene>
    <name evidence="2" type="ORF">HMP0721_1583</name>
</gene>
<sequence length="84" mass="9534">MKAGCPGGRHGLVRKGQIESRHSQCIGTLFSFRRPFPKLLPPERRRRRAKLGDGINARGELRRLSDQKKKSEIKKEIGRPVFAA</sequence>
<evidence type="ECO:0000313" key="2">
    <source>
        <dbReference type="EMBL" id="EFV01202.1"/>
    </source>
</evidence>